<evidence type="ECO:0000256" key="1">
    <source>
        <dbReference type="SAM" id="MobiDB-lite"/>
    </source>
</evidence>
<evidence type="ECO:0000313" key="2">
    <source>
        <dbReference type="EMBL" id="TNN38840.1"/>
    </source>
</evidence>
<feature type="compositionally biased region" description="Basic and acidic residues" evidence="1">
    <location>
        <begin position="1"/>
        <end position="13"/>
    </location>
</feature>
<organism evidence="2 3">
    <name type="scientific">Liparis tanakae</name>
    <name type="common">Tanaka's snailfish</name>
    <dbReference type="NCBI Taxonomy" id="230148"/>
    <lineage>
        <taxon>Eukaryota</taxon>
        <taxon>Metazoa</taxon>
        <taxon>Chordata</taxon>
        <taxon>Craniata</taxon>
        <taxon>Vertebrata</taxon>
        <taxon>Euteleostomi</taxon>
        <taxon>Actinopterygii</taxon>
        <taxon>Neopterygii</taxon>
        <taxon>Teleostei</taxon>
        <taxon>Neoteleostei</taxon>
        <taxon>Acanthomorphata</taxon>
        <taxon>Eupercaria</taxon>
        <taxon>Perciformes</taxon>
        <taxon>Cottioidei</taxon>
        <taxon>Cottales</taxon>
        <taxon>Liparidae</taxon>
        <taxon>Liparis</taxon>
    </lineage>
</organism>
<evidence type="ECO:0000313" key="3">
    <source>
        <dbReference type="Proteomes" id="UP000314294"/>
    </source>
</evidence>
<dbReference type="AlphaFoldDB" id="A0A4Z2FD56"/>
<proteinExistence type="predicted"/>
<gene>
    <name evidence="2" type="ORF">EYF80_050982</name>
</gene>
<dbReference type="Proteomes" id="UP000314294">
    <property type="component" value="Unassembled WGS sequence"/>
</dbReference>
<feature type="region of interest" description="Disordered" evidence="1">
    <location>
        <begin position="1"/>
        <end position="22"/>
    </location>
</feature>
<comment type="caution">
    <text evidence="2">The sequence shown here is derived from an EMBL/GenBank/DDBJ whole genome shotgun (WGS) entry which is preliminary data.</text>
</comment>
<feature type="region of interest" description="Disordered" evidence="1">
    <location>
        <begin position="145"/>
        <end position="174"/>
    </location>
</feature>
<keyword evidence="3" id="KW-1185">Reference proteome</keyword>
<reference evidence="2 3" key="1">
    <citation type="submission" date="2019-03" db="EMBL/GenBank/DDBJ databases">
        <title>First draft genome of Liparis tanakae, snailfish: a comprehensive survey of snailfish specific genes.</title>
        <authorList>
            <person name="Kim W."/>
            <person name="Song I."/>
            <person name="Jeong J.-H."/>
            <person name="Kim D."/>
            <person name="Kim S."/>
            <person name="Ryu S."/>
            <person name="Song J.Y."/>
            <person name="Lee S.K."/>
        </authorList>
    </citation>
    <scope>NUCLEOTIDE SEQUENCE [LARGE SCALE GENOMIC DNA]</scope>
    <source>
        <tissue evidence="2">Muscle</tissue>
    </source>
</reference>
<protein>
    <submittedName>
        <fullName evidence="2">Uncharacterized protein</fullName>
    </submittedName>
</protein>
<dbReference type="EMBL" id="SRLO01001332">
    <property type="protein sequence ID" value="TNN38840.1"/>
    <property type="molecule type" value="Genomic_DNA"/>
</dbReference>
<accession>A0A4Z2FD56</accession>
<name>A0A4Z2FD56_9TELE</name>
<sequence length="186" mass="20965">MDIQQRPHDHETGSSHGEPTGFRPVRRAAFAHEYDSVRFRASFGERPRARCSETSAVSCGGVRGDSNKVPDAVRRFNLHICDFAEVVKGGVDVASRRCSLPVVVSPRKHDLLPVEELHVRRHRLPLRFRLGFKLRLTDRFRLRITGPGSSRPAETPHRSTAHGHHDKEEAQTSHNVELFLLGGENN</sequence>